<name>A0A6A6DTH1_9PEZI</name>
<dbReference type="OrthoDB" id="3879658at2759"/>
<accession>A0A6A6DTH1</accession>
<gene>
    <name evidence="1" type="ORF">K469DRAFT_788380</name>
</gene>
<dbReference type="InterPro" id="IPR023296">
    <property type="entry name" value="Glyco_hydro_beta-prop_sf"/>
</dbReference>
<evidence type="ECO:0000313" key="2">
    <source>
        <dbReference type="Proteomes" id="UP000800200"/>
    </source>
</evidence>
<dbReference type="AlphaFoldDB" id="A0A6A6DTH1"/>
<keyword evidence="2" id="KW-1185">Reference proteome</keyword>
<protein>
    <submittedName>
        <fullName evidence="1">Glycoside hydrolase family 43 protein</fullName>
    </submittedName>
</protein>
<organism evidence="1 2">
    <name type="scientific">Zopfia rhizophila CBS 207.26</name>
    <dbReference type="NCBI Taxonomy" id="1314779"/>
    <lineage>
        <taxon>Eukaryota</taxon>
        <taxon>Fungi</taxon>
        <taxon>Dikarya</taxon>
        <taxon>Ascomycota</taxon>
        <taxon>Pezizomycotina</taxon>
        <taxon>Dothideomycetes</taxon>
        <taxon>Dothideomycetes incertae sedis</taxon>
        <taxon>Zopfiaceae</taxon>
        <taxon>Zopfia</taxon>
    </lineage>
</organism>
<sequence>MWNHSSSLEGYSILLQKMEQDTVTPSGPPVKILDQPNEDGQLAEALALMRPDEGIYFLFFRSGCARFPTYDVKYATNSNITEPCTRASKELLKSGDMGLLAPGSVSVGRDGKTWCLTFHTRVITDWGRSRDVYGKADFERH</sequence>
<evidence type="ECO:0000313" key="1">
    <source>
        <dbReference type="EMBL" id="KAF2182353.1"/>
    </source>
</evidence>
<dbReference type="EMBL" id="ML994648">
    <property type="protein sequence ID" value="KAF2182353.1"/>
    <property type="molecule type" value="Genomic_DNA"/>
</dbReference>
<dbReference type="Gene3D" id="2.115.10.20">
    <property type="entry name" value="Glycosyl hydrolase domain, family 43"/>
    <property type="match status" value="1"/>
</dbReference>
<reference evidence="1" key="1">
    <citation type="journal article" date="2020" name="Stud. Mycol.">
        <title>101 Dothideomycetes genomes: a test case for predicting lifestyles and emergence of pathogens.</title>
        <authorList>
            <person name="Haridas S."/>
            <person name="Albert R."/>
            <person name="Binder M."/>
            <person name="Bloem J."/>
            <person name="Labutti K."/>
            <person name="Salamov A."/>
            <person name="Andreopoulos B."/>
            <person name="Baker S."/>
            <person name="Barry K."/>
            <person name="Bills G."/>
            <person name="Bluhm B."/>
            <person name="Cannon C."/>
            <person name="Castanera R."/>
            <person name="Culley D."/>
            <person name="Daum C."/>
            <person name="Ezra D."/>
            <person name="Gonzalez J."/>
            <person name="Henrissat B."/>
            <person name="Kuo A."/>
            <person name="Liang C."/>
            <person name="Lipzen A."/>
            <person name="Lutzoni F."/>
            <person name="Magnuson J."/>
            <person name="Mondo S."/>
            <person name="Nolan M."/>
            <person name="Ohm R."/>
            <person name="Pangilinan J."/>
            <person name="Park H.-J."/>
            <person name="Ramirez L."/>
            <person name="Alfaro M."/>
            <person name="Sun H."/>
            <person name="Tritt A."/>
            <person name="Yoshinaga Y."/>
            <person name="Zwiers L.-H."/>
            <person name="Turgeon B."/>
            <person name="Goodwin S."/>
            <person name="Spatafora J."/>
            <person name="Crous P."/>
            <person name="Grigoriev I."/>
        </authorList>
    </citation>
    <scope>NUCLEOTIDE SEQUENCE</scope>
    <source>
        <strain evidence="1">CBS 207.26</strain>
    </source>
</reference>
<keyword evidence="1" id="KW-0378">Hydrolase</keyword>
<dbReference type="GO" id="GO:0016787">
    <property type="term" value="F:hydrolase activity"/>
    <property type="evidence" value="ECO:0007669"/>
    <property type="project" value="UniProtKB-KW"/>
</dbReference>
<dbReference type="SUPFAM" id="SSF75005">
    <property type="entry name" value="Arabinanase/levansucrase/invertase"/>
    <property type="match status" value="1"/>
</dbReference>
<dbReference type="Proteomes" id="UP000800200">
    <property type="component" value="Unassembled WGS sequence"/>
</dbReference>
<proteinExistence type="predicted"/>